<organism evidence="2 3">
    <name type="scientific">Cronartium quercuum f. sp. fusiforme G11</name>
    <dbReference type="NCBI Taxonomy" id="708437"/>
    <lineage>
        <taxon>Eukaryota</taxon>
        <taxon>Fungi</taxon>
        <taxon>Dikarya</taxon>
        <taxon>Basidiomycota</taxon>
        <taxon>Pucciniomycotina</taxon>
        <taxon>Pucciniomycetes</taxon>
        <taxon>Pucciniales</taxon>
        <taxon>Coleosporiaceae</taxon>
        <taxon>Cronartium</taxon>
    </lineage>
</organism>
<gene>
    <name evidence="2" type="ORF">CROQUDRAFT_108814</name>
</gene>
<dbReference type="EMBL" id="MU167305">
    <property type="protein sequence ID" value="KAG0144008.1"/>
    <property type="molecule type" value="Genomic_DNA"/>
</dbReference>
<dbReference type="AlphaFoldDB" id="A0A9P6TAW2"/>
<evidence type="ECO:0000313" key="3">
    <source>
        <dbReference type="Proteomes" id="UP000886653"/>
    </source>
</evidence>
<evidence type="ECO:0008006" key="4">
    <source>
        <dbReference type="Google" id="ProtNLM"/>
    </source>
</evidence>
<sequence>MMGTRCSSSRTYCFLALVSALSHAATQHEAIYRPVFKTAKSIDGTLNIDDPSGFVLSSCIRYLCSHETPHPFSISSRVGSWYSTCPLPSPMAHQGTLFHTRSETCFRLLCTESCQDAY</sequence>
<feature type="signal peptide" evidence="1">
    <location>
        <begin position="1"/>
        <end position="24"/>
    </location>
</feature>
<feature type="chain" id="PRO_5040496424" description="Secreted protein" evidence="1">
    <location>
        <begin position="25"/>
        <end position="118"/>
    </location>
</feature>
<keyword evidence="3" id="KW-1185">Reference proteome</keyword>
<evidence type="ECO:0000256" key="1">
    <source>
        <dbReference type="SAM" id="SignalP"/>
    </source>
</evidence>
<dbReference type="Proteomes" id="UP000886653">
    <property type="component" value="Unassembled WGS sequence"/>
</dbReference>
<keyword evidence="1" id="KW-0732">Signal</keyword>
<evidence type="ECO:0000313" key="2">
    <source>
        <dbReference type="EMBL" id="KAG0144008.1"/>
    </source>
</evidence>
<comment type="caution">
    <text evidence="2">The sequence shown here is derived from an EMBL/GenBank/DDBJ whole genome shotgun (WGS) entry which is preliminary data.</text>
</comment>
<proteinExistence type="predicted"/>
<protein>
    <recommendedName>
        <fullName evidence="4">Secreted protein</fullName>
    </recommendedName>
</protein>
<name>A0A9P6TAW2_9BASI</name>
<accession>A0A9P6TAW2</accession>
<reference evidence="2" key="1">
    <citation type="submission" date="2013-11" db="EMBL/GenBank/DDBJ databases">
        <title>Genome sequence of the fusiform rust pathogen reveals effectors for host alternation and coevolution with pine.</title>
        <authorList>
            <consortium name="DOE Joint Genome Institute"/>
            <person name="Smith K."/>
            <person name="Pendleton A."/>
            <person name="Kubisiak T."/>
            <person name="Anderson C."/>
            <person name="Salamov A."/>
            <person name="Aerts A."/>
            <person name="Riley R."/>
            <person name="Clum A."/>
            <person name="Lindquist E."/>
            <person name="Ence D."/>
            <person name="Campbell M."/>
            <person name="Kronenberg Z."/>
            <person name="Feau N."/>
            <person name="Dhillon B."/>
            <person name="Hamelin R."/>
            <person name="Burleigh J."/>
            <person name="Smith J."/>
            <person name="Yandell M."/>
            <person name="Nelson C."/>
            <person name="Grigoriev I."/>
            <person name="Davis J."/>
        </authorList>
    </citation>
    <scope>NUCLEOTIDE SEQUENCE</scope>
    <source>
        <strain evidence="2">G11</strain>
    </source>
</reference>